<dbReference type="InterPro" id="IPR036388">
    <property type="entry name" value="WH-like_DNA-bd_sf"/>
</dbReference>
<name>A0A381ZFY6_9ZZZZ</name>
<feature type="non-terminal residue" evidence="2">
    <location>
        <position position="61"/>
    </location>
</feature>
<dbReference type="InterPro" id="IPR011991">
    <property type="entry name" value="ArsR-like_HTH"/>
</dbReference>
<reference evidence="2" key="1">
    <citation type="submission" date="2018-05" db="EMBL/GenBank/DDBJ databases">
        <authorList>
            <person name="Lanie J.A."/>
            <person name="Ng W.-L."/>
            <person name="Kazmierczak K.M."/>
            <person name="Andrzejewski T.M."/>
            <person name="Davidsen T.M."/>
            <person name="Wayne K.J."/>
            <person name="Tettelin H."/>
            <person name="Glass J.I."/>
            <person name="Rusch D."/>
            <person name="Podicherti R."/>
            <person name="Tsui H.-C.T."/>
            <person name="Winkler M.E."/>
        </authorList>
    </citation>
    <scope>NUCLEOTIDE SEQUENCE</scope>
</reference>
<evidence type="ECO:0000313" key="2">
    <source>
        <dbReference type="EMBL" id="SVA87653.1"/>
    </source>
</evidence>
<accession>A0A381ZFY6</accession>
<gene>
    <name evidence="2" type="ORF">METZ01_LOCUS140507</name>
</gene>
<dbReference type="Gene3D" id="1.10.10.10">
    <property type="entry name" value="Winged helix-like DNA-binding domain superfamily/Winged helix DNA-binding domain"/>
    <property type="match status" value="1"/>
</dbReference>
<dbReference type="CDD" id="cd00090">
    <property type="entry name" value="HTH_ARSR"/>
    <property type="match status" value="1"/>
</dbReference>
<dbReference type="Pfam" id="PF08279">
    <property type="entry name" value="HTH_11"/>
    <property type="match status" value="1"/>
</dbReference>
<dbReference type="SUPFAM" id="SSF46785">
    <property type="entry name" value="Winged helix' DNA-binding domain"/>
    <property type="match status" value="1"/>
</dbReference>
<protein>
    <recommendedName>
        <fullName evidence="1">Helix-turn-helix type 11 domain-containing protein</fullName>
    </recommendedName>
</protein>
<dbReference type="InterPro" id="IPR013196">
    <property type="entry name" value="HTH_11"/>
</dbReference>
<evidence type="ECO:0000259" key="1">
    <source>
        <dbReference type="Pfam" id="PF08279"/>
    </source>
</evidence>
<dbReference type="InterPro" id="IPR036390">
    <property type="entry name" value="WH_DNA-bd_sf"/>
</dbReference>
<proteinExistence type="predicted"/>
<feature type="domain" description="Helix-turn-helix type 11" evidence="1">
    <location>
        <begin position="4"/>
        <end position="55"/>
    </location>
</feature>
<organism evidence="2">
    <name type="scientific">marine metagenome</name>
    <dbReference type="NCBI Taxonomy" id="408172"/>
    <lineage>
        <taxon>unclassified sequences</taxon>
        <taxon>metagenomes</taxon>
        <taxon>ecological metagenomes</taxon>
    </lineage>
</organism>
<sequence length="61" mass="6825">MNIQQQILRLLGDGKLHSGQWLAERVGISRTAVWKHIAQLRVLGLEFKAVPGSGYVWSTPI</sequence>
<dbReference type="AlphaFoldDB" id="A0A381ZFY6"/>
<dbReference type="EMBL" id="UINC01021008">
    <property type="protein sequence ID" value="SVA87653.1"/>
    <property type="molecule type" value="Genomic_DNA"/>
</dbReference>